<evidence type="ECO:0000313" key="1">
    <source>
        <dbReference type="EMBL" id="CAI2168432.1"/>
    </source>
</evidence>
<feature type="non-terminal residue" evidence="1">
    <location>
        <position position="1"/>
    </location>
</feature>
<proteinExistence type="predicted"/>
<protein>
    <submittedName>
        <fullName evidence="1">3126_t:CDS:1</fullName>
    </submittedName>
</protein>
<accession>A0A9W4SG86</accession>
<reference evidence="1" key="1">
    <citation type="submission" date="2022-08" db="EMBL/GenBank/DDBJ databases">
        <authorList>
            <person name="Kallberg Y."/>
            <person name="Tangrot J."/>
            <person name="Rosling A."/>
        </authorList>
    </citation>
    <scope>NUCLEOTIDE SEQUENCE</scope>
    <source>
        <strain evidence="1">Wild A</strain>
    </source>
</reference>
<dbReference type="Proteomes" id="UP001153678">
    <property type="component" value="Unassembled WGS sequence"/>
</dbReference>
<dbReference type="OrthoDB" id="2411345at2759"/>
<name>A0A9W4SG86_9GLOM</name>
<gene>
    <name evidence="1" type="ORF">FWILDA_LOCUS3578</name>
</gene>
<comment type="caution">
    <text evidence="1">The sequence shown here is derived from an EMBL/GenBank/DDBJ whole genome shotgun (WGS) entry which is preliminary data.</text>
</comment>
<keyword evidence="2" id="KW-1185">Reference proteome</keyword>
<dbReference type="EMBL" id="CAMKVN010000486">
    <property type="protein sequence ID" value="CAI2168432.1"/>
    <property type="molecule type" value="Genomic_DNA"/>
</dbReference>
<evidence type="ECO:0000313" key="2">
    <source>
        <dbReference type="Proteomes" id="UP001153678"/>
    </source>
</evidence>
<organism evidence="1 2">
    <name type="scientific">Funneliformis geosporum</name>
    <dbReference type="NCBI Taxonomy" id="1117311"/>
    <lineage>
        <taxon>Eukaryota</taxon>
        <taxon>Fungi</taxon>
        <taxon>Fungi incertae sedis</taxon>
        <taxon>Mucoromycota</taxon>
        <taxon>Glomeromycotina</taxon>
        <taxon>Glomeromycetes</taxon>
        <taxon>Glomerales</taxon>
        <taxon>Glomeraceae</taxon>
        <taxon>Funneliformis</taxon>
    </lineage>
</organism>
<dbReference type="AlphaFoldDB" id="A0A9W4SG86"/>
<sequence length="51" mass="5898">MPCNLNTICYIDQHNEMAEKSKFIANVIGIINTDLERFKKGDIIQIQGRFL</sequence>